<dbReference type="CDD" id="cd11616">
    <property type="entry name" value="SAF_DH_OX_like"/>
    <property type="match status" value="1"/>
</dbReference>
<dbReference type="PROSITE" id="PS50968">
    <property type="entry name" value="BIOTINYL_LIPOYL"/>
    <property type="match status" value="1"/>
</dbReference>
<feature type="domain" description="Peripheral subunit-binding (PSBD)" evidence="13">
    <location>
        <begin position="883"/>
        <end position="920"/>
    </location>
</feature>
<dbReference type="SMART" id="SM00858">
    <property type="entry name" value="SAF"/>
    <property type="match status" value="1"/>
</dbReference>
<dbReference type="InterPro" id="IPR001017">
    <property type="entry name" value="DH_E1"/>
</dbReference>
<dbReference type="PANTHER" id="PTHR43257:SF2">
    <property type="entry name" value="PYRUVATE DEHYDROGENASE E1 COMPONENT SUBUNIT BETA"/>
    <property type="match status" value="1"/>
</dbReference>
<comment type="similarity">
    <text evidence="3">Belongs to the 2-oxoacid dehydrogenase family.</text>
</comment>
<dbReference type="CDD" id="cd06849">
    <property type="entry name" value="lipoyl_domain"/>
    <property type="match status" value="1"/>
</dbReference>
<dbReference type="NCBIfam" id="NF006667">
    <property type="entry name" value="PRK09212.1"/>
    <property type="match status" value="1"/>
</dbReference>
<dbReference type="Pfam" id="PF00676">
    <property type="entry name" value="E1_dh"/>
    <property type="match status" value="1"/>
</dbReference>
<comment type="subcellular location">
    <subcellularLocation>
        <location evidence="2">Mitochondrion</location>
    </subcellularLocation>
</comment>
<proteinExistence type="inferred from homology"/>
<evidence type="ECO:0000259" key="13">
    <source>
        <dbReference type="PROSITE" id="PS51826"/>
    </source>
</evidence>
<dbReference type="Pfam" id="PF00364">
    <property type="entry name" value="Biotin_lipoyl"/>
    <property type="match status" value="1"/>
</dbReference>
<keyword evidence="6" id="KW-0809">Transit peptide</keyword>
<evidence type="ECO:0000259" key="12">
    <source>
        <dbReference type="PROSITE" id="PS50968"/>
    </source>
</evidence>
<dbReference type="Gene3D" id="3.40.50.1820">
    <property type="entry name" value="alpha/beta hydrolase"/>
    <property type="match status" value="1"/>
</dbReference>
<dbReference type="Pfam" id="PF02817">
    <property type="entry name" value="E3_binding"/>
    <property type="match status" value="1"/>
</dbReference>
<dbReference type="Pfam" id="PF02780">
    <property type="entry name" value="Transketolase_C"/>
    <property type="match status" value="1"/>
</dbReference>
<dbReference type="WBParaSite" id="EEL_0000996801-mRNA-1">
    <property type="protein sequence ID" value="EEL_0000996801-mRNA-1"/>
    <property type="gene ID" value="EEL_0000996801"/>
</dbReference>
<dbReference type="InterPro" id="IPR003016">
    <property type="entry name" value="2-oxoA_DH_lipoyl-BS"/>
</dbReference>
<dbReference type="InterPro" id="IPR009014">
    <property type="entry name" value="Transketo_C/PFOR_II"/>
</dbReference>
<dbReference type="GO" id="GO:0016746">
    <property type="term" value="F:acyltransferase activity"/>
    <property type="evidence" value="ECO:0007669"/>
    <property type="project" value="InterPro"/>
</dbReference>
<dbReference type="InterPro" id="IPR029061">
    <property type="entry name" value="THDP-binding"/>
</dbReference>
<dbReference type="SUPFAM" id="SSF52518">
    <property type="entry name" value="Thiamin diphosphate-binding fold (THDP-binding)"/>
    <property type="match status" value="2"/>
</dbReference>
<dbReference type="InterPro" id="IPR036625">
    <property type="entry name" value="E3-bd_dom_sf"/>
</dbReference>
<reference evidence="15" key="1">
    <citation type="submission" date="2017-02" db="UniProtKB">
        <authorList>
            <consortium name="WormBaseParasite"/>
        </authorList>
    </citation>
    <scope>IDENTIFICATION</scope>
</reference>
<organism evidence="14 15">
    <name type="scientific">Elaeophora elaphi</name>
    <dbReference type="NCBI Taxonomy" id="1147741"/>
    <lineage>
        <taxon>Eukaryota</taxon>
        <taxon>Metazoa</taxon>
        <taxon>Ecdysozoa</taxon>
        <taxon>Nematoda</taxon>
        <taxon>Chromadorea</taxon>
        <taxon>Rhabditida</taxon>
        <taxon>Spirurina</taxon>
        <taxon>Spiruromorpha</taxon>
        <taxon>Filarioidea</taxon>
        <taxon>Onchocercidae</taxon>
        <taxon>Elaeophora</taxon>
    </lineage>
</organism>
<dbReference type="GO" id="GO:0004739">
    <property type="term" value="F:pyruvate dehydrogenase (acetyl-transferring) activity"/>
    <property type="evidence" value="ECO:0007669"/>
    <property type="project" value="UniProtKB-EC"/>
</dbReference>
<dbReference type="Gene3D" id="4.10.320.10">
    <property type="entry name" value="E3-binding domain"/>
    <property type="match status" value="1"/>
</dbReference>
<dbReference type="Proteomes" id="UP000050640">
    <property type="component" value="Unplaced"/>
</dbReference>
<dbReference type="InterPro" id="IPR004167">
    <property type="entry name" value="PSBD"/>
</dbReference>
<dbReference type="SMART" id="SM00861">
    <property type="entry name" value="Transket_pyr"/>
    <property type="match status" value="1"/>
</dbReference>
<accession>A0A0R3S599</accession>
<dbReference type="InterPro" id="IPR000073">
    <property type="entry name" value="AB_hydrolase_1"/>
</dbReference>
<keyword evidence="14" id="KW-1185">Reference proteome</keyword>
<dbReference type="FunFam" id="3.40.50.920:FF:000001">
    <property type="entry name" value="Pyruvate dehydrogenase E1 beta subunit"/>
    <property type="match status" value="1"/>
</dbReference>
<dbReference type="InterPro" id="IPR033248">
    <property type="entry name" value="Transketolase_C"/>
</dbReference>
<name>A0A0R3S599_9BILA</name>
<evidence type="ECO:0000256" key="8">
    <source>
        <dbReference type="ARBA" id="ARBA00023052"/>
    </source>
</evidence>
<evidence type="ECO:0000313" key="15">
    <source>
        <dbReference type="WBParaSite" id="EEL_0000996801-mRNA-1"/>
    </source>
</evidence>
<evidence type="ECO:0000256" key="11">
    <source>
        <dbReference type="ARBA" id="ARBA00051231"/>
    </source>
</evidence>
<dbReference type="Gene3D" id="3.40.50.920">
    <property type="match status" value="1"/>
</dbReference>
<dbReference type="SUPFAM" id="SSF52922">
    <property type="entry name" value="TK C-terminal domain-like"/>
    <property type="match status" value="1"/>
</dbReference>
<dbReference type="FunFam" id="3.40.50.970:FF:000001">
    <property type="entry name" value="Pyruvate dehydrogenase E1 beta subunit"/>
    <property type="match status" value="1"/>
</dbReference>
<protein>
    <recommendedName>
        <fullName evidence="4">Pyruvate dehydrogenase E1 component subunit beta, mitochondrial</fullName>
    </recommendedName>
</protein>
<keyword evidence="8" id="KW-0786">Thiamine pyrophosphate</keyword>
<evidence type="ECO:0000256" key="10">
    <source>
        <dbReference type="ARBA" id="ARBA00025211"/>
    </source>
</evidence>
<dbReference type="CDD" id="cd07036">
    <property type="entry name" value="TPP_PYR_E1-PDHc-beta_like"/>
    <property type="match status" value="1"/>
</dbReference>
<evidence type="ECO:0000256" key="3">
    <source>
        <dbReference type="ARBA" id="ARBA00007317"/>
    </source>
</evidence>
<evidence type="ECO:0000256" key="1">
    <source>
        <dbReference type="ARBA" id="ARBA00001964"/>
    </source>
</evidence>
<evidence type="ECO:0000256" key="4">
    <source>
        <dbReference type="ARBA" id="ARBA00016220"/>
    </source>
</evidence>
<dbReference type="InterPro" id="IPR005475">
    <property type="entry name" value="Transketolase-like_Pyr-bd"/>
</dbReference>
<sequence>MVPLAKPVAEVCAVAKKDLKVGDTLDAIGEYCYRAWIMTAPEARAAGAIPCGLLQGGTVTAPIAKGALITSANAAPIPGSKIVELRQRQDKLVYGAMAPATNAKFKDDGSNLPFAFRHYSPEQLKEALRKMYLIRRFEEGAEESYTRGLIHGTMHLSIGQEASAVGISMPLHDNDMITSTHRGHGHCIAKGAEVSKMFAEFFGKETGYCKGRGGSMHIADVSKGNLGANGIVGGGIPIAVGAALSAKKQKNGKVVISYFGDGANNEGAFHEALNIAAIWKLPVVFVCENNGYGMSTSTKRSTAVPNVADRAAGYNMPGVIVDGNNLSDVAEASNEAVERARRGEGPTLIECKTYRHRGHSKSDRNRYRTKEEIEDWIANRDPIDLFETQLKEFGFVTDGDIETIRADVEKEIAEAIEFARNSPSPDLNNLTRDMNETIRELSYSQAIQEAMALAMEADDRVFLMGEDIGVYGGAFQVTGDLVHRFGEDRVMDTPISELGGAGVAVGAALTGMRPIFEFQFSDFAALAMEQIVNQAAKIRYMLGGAVSVPLVMRFPAGSGTGAAAQHSQSLEAWLGHVPGLKVIQPSTPYDAKGMLLAAIEDPDPVMIFEHKLLYKMKGPVPEGYYTVPIGKAAVVREGTDLTIVASAIMVHKALEAARELEKEGINVEVVDLRTVRPMDKDTIIASVKKTSKLMCVYEGVKTLGVGAEVSAMIAESEAFDYLDAPIVRLGGAETPIPYNPELEKATVPQVPGILASARDLVKGVDMDMETGQISRWYAKEGDSVSKGQLLFEIETDKAAMEVDAPASGILRDVKAAEGAVVPVGQCVAWIYAEGETYAAPASEPDVVETAISSAPLDAAIASPVAAVAETLPVAVAAVADGVRATPLARRIARESGIDLTSVAGSGPKGRIQRRDVEANVPQARPAAAKPAVAIPVQARTGDAPLHAVWLRQGNDAALAPLVLIHGFGSDLNSWRPMLAGTTLDSPILAIDLPGHGESPRDIPADIDSIAALVERTIAAHHAGPVVVAAHSFGAAIAAKVAARGNLDIRALTLIAPAGLGVRPRKG</sequence>
<dbReference type="AlphaFoldDB" id="A0A0R3S599"/>
<dbReference type="InterPro" id="IPR013974">
    <property type="entry name" value="SAF"/>
</dbReference>
<evidence type="ECO:0000256" key="9">
    <source>
        <dbReference type="ARBA" id="ARBA00023128"/>
    </source>
</evidence>
<dbReference type="PROSITE" id="PS00189">
    <property type="entry name" value="LIPOYL"/>
    <property type="match status" value="1"/>
</dbReference>
<dbReference type="Gene3D" id="2.40.50.100">
    <property type="match status" value="1"/>
</dbReference>
<dbReference type="CDD" id="cd02000">
    <property type="entry name" value="TPP_E1_PDC_ADC_BCADC"/>
    <property type="match status" value="1"/>
</dbReference>
<comment type="cofactor">
    <cofactor evidence="1">
        <name>thiamine diphosphate</name>
        <dbReference type="ChEBI" id="CHEBI:58937"/>
    </cofactor>
</comment>
<evidence type="ECO:0000313" key="14">
    <source>
        <dbReference type="Proteomes" id="UP000050640"/>
    </source>
</evidence>
<evidence type="ECO:0000256" key="2">
    <source>
        <dbReference type="ARBA" id="ARBA00004173"/>
    </source>
</evidence>
<feature type="domain" description="Lipoyl-binding" evidence="12">
    <location>
        <begin position="756"/>
        <end position="834"/>
    </location>
</feature>
<dbReference type="InterPro" id="IPR029058">
    <property type="entry name" value="AB_hydrolase_fold"/>
</dbReference>
<dbReference type="SUPFAM" id="SSF47005">
    <property type="entry name" value="Peripheral subunit-binding domain of 2-oxo acid dehydrogenase complex"/>
    <property type="match status" value="1"/>
</dbReference>
<comment type="catalytic activity">
    <reaction evidence="11">
        <text>N(6)-[(R)-lipoyl]-L-lysyl-[protein] + pyruvate + H(+) = N(6)-[(R)-S(8)-acetyldihydrolipoyl]-L-lysyl-[protein] + CO2</text>
        <dbReference type="Rhea" id="RHEA:19189"/>
        <dbReference type="Rhea" id="RHEA-COMP:10474"/>
        <dbReference type="Rhea" id="RHEA-COMP:10478"/>
        <dbReference type="ChEBI" id="CHEBI:15361"/>
        <dbReference type="ChEBI" id="CHEBI:15378"/>
        <dbReference type="ChEBI" id="CHEBI:16526"/>
        <dbReference type="ChEBI" id="CHEBI:83099"/>
        <dbReference type="ChEBI" id="CHEBI:83111"/>
        <dbReference type="EC" id="1.2.4.1"/>
    </reaction>
</comment>
<dbReference type="SUPFAM" id="SSF53474">
    <property type="entry name" value="alpha/beta-Hydrolases"/>
    <property type="match status" value="1"/>
</dbReference>
<dbReference type="Gene3D" id="3.40.50.970">
    <property type="match status" value="2"/>
</dbReference>
<dbReference type="STRING" id="1147741.A0A0R3S599"/>
<evidence type="ECO:0000256" key="7">
    <source>
        <dbReference type="ARBA" id="ARBA00023002"/>
    </source>
</evidence>
<evidence type="ECO:0000256" key="6">
    <source>
        <dbReference type="ARBA" id="ARBA00022946"/>
    </source>
</evidence>
<dbReference type="Pfam" id="PF00561">
    <property type="entry name" value="Abhydrolase_1"/>
    <property type="match status" value="1"/>
</dbReference>
<dbReference type="PANTHER" id="PTHR43257">
    <property type="entry name" value="PYRUVATE DEHYDROGENASE E1 COMPONENT BETA SUBUNIT"/>
    <property type="match status" value="1"/>
</dbReference>
<comment type="function">
    <text evidence="10">The pyruvate dehydrogenase complex catalyzes the overall conversion of pyruvate to acetyl-CoA and CO(2). It contains multiple copies of three enzymatic components: pyruvate dehydrogenase (E1), dihydrolipoamide acetyltransferase (E2) and lipoamide dehydrogenase (E3).</text>
</comment>
<dbReference type="PROSITE" id="PS51826">
    <property type="entry name" value="PSBD"/>
    <property type="match status" value="1"/>
</dbReference>
<dbReference type="InterPro" id="IPR011053">
    <property type="entry name" value="Single_hybrid_motif"/>
</dbReference>
<keyword evidence="9" id="KW-0496">Mitochondrion</keyword>
<evidence type="ECO:0000256" key="5">
    <source>
        <dbReference type="ARBA" id="ARBA00022823"/>
    </source>
</evidence>
<keyword evidence="5" id="KW-0450">Lipoyl</keyword>
<dbReference type="GO" id="GO:0005739">
    <property type="term" value="C:mitochondrion"/>
    <property type="evidence" value="ECO:0007669"/>
    <property type="project" value="UniProtKB-SubCell"/>
</dbReference>
<dbReference type="SUPFAM" id="SSF51230">
    <property type="entry name" value="Single hybrid motif"/>
    <property type="match status" value="1"/>
</dbReference>
<dbReference type="Pfam" id="PF02779">
    <property type="entry name" value="Transket_pyr"/>
    <property type="match status" value="1"/>
</dbReference>
<keyword evidence="7" id="KW-0560">Oxidoreductase</keyword>
<dbReference type="InterPro" id="IPR000089">
    <property type="entry name" value="Biotin_lipoyl"/>
</dbReference>